<keyword evidence="3" id="KW-1185">Reference proteome</keyword>
<reference evidence="2 3" key="1">
    <citation type="submission" date="2014-04" db="EMBL/GenBank/DDBJ databases">
        <title>A comprehensive comparison of genomes of Erythrobacter spp. strains.</title>
        <authorList>
            <person name="Zheng Q."/>
        </authorList>
    </citation>
    <scope>NUCLEOTIDE SEQUENCE [LARGE SCALE GENOMIC DNA]</scope>
    <source>
        <strain evidence="2 3">DSM 6997</strain>
    </source>
</reference>
<proteinExistence type="predicted"/>
<comment type="caution">
    <text evidence="2">The sequence shown here is derived from an EMBL/GenBank/DDBJ whole genome shotgun (WGS) entry which is preliminary data.</text>
</comment>
<sequence length="145" mass="16183">MIRRYPLAAALALGLIALAFTSSPASAEDLPVLGEGRCFYAEKYAVLREEGVNLADCDAARIDQSGDEAVFVFTHTRRKRETLFRTRRVGDSWQIIAARQQDRAWRDATGACEIYRRDGMVSTVACYTTTGVFRYAANFEVGRGF</sequence>
<gene>
    <name evidence="2" type="ORF">EH31_14440</name>
</gene>
<dbReference type="RefSeq" id="WP_034961125.1">
    <property type="nucleotide sequence ID" value="NZ_JMIW01000006.1"/>
</dbReference>
<feature type="signal peptide" evidence="1">
    <location>
        <begin position="1"/>
        <end position="27"/>
    </location>
</feature>
<keyword evidence="1" id="KW-0732">Signal</keyword>
<dbReference type="EMBL" id="JMIW01000006">
    <property type="protein sequence ID" value="KEO89226.1"/>
    <property type="molecule type" value="Genomic_DNA"/>
</dbReference>
<evidence type="ECO:0000313" key="3">
    <source>
        <dbReference type="Proteomes" id="UP000027647"/>
    </source>
</evidence>
<evidence type="ECO:0000256" key="1">
    <source>
        <dbReference type="SAM" id="SignalP"/>
    </source>
</evidence>
<accession>A0A074M3P3</accession>
<dbReference type="OrthoDB" id="48752at335929"/>
<name>A0A074M3P3_ERYLO</name>
<feature type="chain" id="PRO_5001698444" evidence="1">
    <location>
        <begin position="28"/>
        <end position="145"/>
    </location>
</feature>
<organism evidence="2 3">
    <name type="scientific">Erythrobacter longus</name>
    <dbReference type="NCBI Taxonomy" id="1044"/>
    <lineage>
        <taxon>Bacteria</taxon>
        <taxon>Pseudomonadati</taxon>
        <taxon>Pseudomonadota</taxon>
        <taxon>Alphaproteobacteria</taxon>
        <taxon>Sphingomonadales</taxon>
        <taxon>Erythrobacteraceae</taxon>
        <taxon>Erythrobacter/Porphyrobacter group</taxon>
        <taxon>Erythrobacter</taxon>
    </lineage>
</organism>
<protein>
    <submittedName>
        <fullName evidence="2">Uncharacterized protein</fullName>
    </submittedName>
</protein>
<dbReference type="STRING" id="1044.EH31_14440"/>
<evidence type="ECO:0000313" key="2">
    <source>
        <dbReference type="EMBL" id="KEO89226.1"/>
    </source>
</evidence>
<dbReference type="AlphaFoldDB" id="A0A074M3P3"/>
<dbReference type="Proteomes" id="UP000027647">
    <property type="component" value="Unassembled WGS sequence"/>
</dbReference>